<evidence type="ECO:0008006" key="4">
    <source>
        <dbReference type="Google" id="ProtNLM"/>
    </source>
</evidence>
<dbReference type="Proteomes" id="UP001589667">
    <property type="component" value="Unassembled WGS sequence"/>
</dbReference>
<protein>
    <recommendedName>
        <fullName evidence="4">DUF4386 family protein</fullName>
    </recommendedName>
</protein>
<keyword evidence="1" id="KW-0472">Membrane</keyword>
<gene>
    <name evidence="2" type="ORF">ACFFQV_16790</name>
</gene>
<feature type="transmembrane region" description="Helical" evidence="1">
    <location>
        <begin position="183"/>
        <end position="202"/>
    </location>
</feature>
<comment type="caution">
    <text evidence="2">The sequence shown here is derived from an EMBL/GenBank/DDBJ whole genome shotgun (WGS) entry which is preliminary data.</text>
</comment>
<feature type="transmembrane region" description="Helical" evidence="1">
    <location>
        <begin position="25"/>
        <end position="47"/>
    </location>
</feature>
<reference evidence="2 3" key="1">
    <citation type="submission" date="2024-09" db="EMBL/GenBank/DDBJ databases">
        <authorList>
            <person name="Sun Q."/>
            <person name="Mori K."/>
        </authorList>
    </citation>
    <scope>NUCLEOTIDE SEQUENCE [LARGE SCALE GENOMIC DNA]</scope>
    <source>
        <strain evidence="2 3">JCM 14321</strain>
    </source>
</reference>
<feature type="transmembrane region" description="Helical" evidence="1">
    <location>
        <begin position="100"/>
        <end position="118"/>
    </location>
</feature>
<dbReference type="EMBL" id="JBHMBL010000004">
    <property type="protein sequence ID" value="MFB9643950.1"/>
    <property type="molecule type" value="Genomic_DNA"/>
</dbReference>
<feature type="transmembrane region" description="Helical" evidence="1">
    <location>
        <begin position="73"/>
        <end position="93"/>
    </location>
</feature>
<organism evidence="2 3">
    <name type="scientific">Agromyces lapidis</name>
    <dbReference type="NCBI Taxonomy" id="279574"/>
    <lineage>
        <taxon>Bacteria</taxon>
        <taxon>Bacillati</taxon>
        <taxon>Actinomycetota</taxon>
        <taxon>Actinomycetes</taxon>
        <taxon>Micrococcales</taxon>
        <taxon>Microbacteriaceae</taxon>
        <taxon>Agromyces</taxon>
    </lineage>
</organism>
<keyword evidence="3" id="KW-1185">Reference proteome</keyword>
<name>A0ABV5SUB5_9MICO</name>
<feature type="transmembrane region" description="Helical" evidence="1">
    <location>
        <begin position="157"/>
        <end position="176"/>
    </location>
</feature>
<evidence type="ECO:0000256" key="1">
    <source>
        <dbReference type="SAM" id="Phobius"/>
    </source>
</evidence>
<evidence type="ECO:0000313" key="3">
    <source>
        <dbReference type="Proteomes" id="UP001589667"/>
    </source>
</evidence>
<keyword evidence="1" id="KW-0812">Transmembrane</keyword>
<dbReference type="RefSeq" id="WP_157424444.1">
    <property type="nucleotide sequence ID" value="NZ_BAAANI010000005.1"/>
</dbReference>
<evidence type="ECO:0000313" key="2">
    <source>
        <dbReference type="EMBL" id="MFB9643950.1"/>
    </source>
</evidence>
<sequence length="252" mass="27042">MEAEVLDDVSSPVGVDARWRSLLRLGAGAALFVVIMIPIQALVFILIPPPQTVLEYFDLFERNPLLGLLDLDLLLTIDYLAMIPFYLALFVVLKWSSATSALVALVVGLLSVTLFLFSREATFSMWLLSSQYASADTAVQQAALVASGQTLLTLYDGGSFGLSYLLGAVSTLIFSVAMVRYRVFGLLPGIVGIITGVTMLVPANLGQIGVSVAMLSLIPTALWLILLSRAFFRTATSIASDSGSDRNAVARM</sequence>
<feature type="transmembrane region" description="Helical" evidence="1">
    <location>
        <begin position="208"/>
        <end position="227"/>
    </location>
</feature>
<proteinExistence type="predicted"/>
<keyword evidence="1" id="KW-1133">Transmembrane helix</keyword>
<accession>A0ABV5SUB5</accession>